<keyword evidence="3" id="KW-1185">Reference proteome</keyword>
<protein>
    <recommendedName>
        <fullName evidence="4">DRBM domain-containing protein</fullName>
    </recommendedName>
</protein>
<evidence type="ECO:0000313" key="2">
    <source>
        <dbReference type="EMBL" id="KAF2423512.1"/>
    </source>
</evidence>
<gene>
    <name evidence="2" type="ORF">EJ08DRAFT_449117</name>
</gene>
<dbReference type="PANTHER" id="PTHR42030:SF1">
    <property type="entry name" value="DRBM DOMAIN-CONTAINING PROTEIN"/>
    <property type="match status" value="1"/>
</dbReference>
<accession>A0A9P4NJB6</accession>
<feature type="region of interest" description="Disordered" evidence="1">
    <location>
        <begin position="85"/>
        <end position="131"/>
    </location>
</feature>
<comment type="caution">
    <text evidence="2">The sequence shown here is derived from an EMBL/GenBank/DDBJ whole genome shotgun (WGS) entry which is preliminary data.</text>
</comment>
<dbReference type="OrthoDB" id="5418749at2759"/>
<feature type="compositionally biased region" description="Polar residues" evidence="1">
    <location>
        <begin position="85"/>
        <end position="99"/>
    </location>
</feature>
<evidence type="ECO:0000313" key="3">
    <source>
        <dbReference type="Proteomes" id="UP000800235"/>
    </source>
</evidence>
<sequence length="131" mass="14998">MASATNSQAYGAERVGPWQERLNQHCADRGIRLPVYQIASDRRGGRTAWSSTVEVEGRLVPARFWYDGQYVHNAREDAAEVAYQKINNGTLHSPTGTPAQPQNQQQQQQQHQHQQQHQQSHQNQAWQGYQH</sequence>
<dbReference type="Proteomes" id="UP000800235">
    <property type="component" value="Unassembled WGS sequence"/>
</dbReference>
<dbReference type="EMBL" id="MU007081">
    <property type="protein sequence ID" value="KAF2423512.1"/>
    <property type="molecule type" value="Genomic_DNA"/>
</dbReference>
<dbReference type="PANTHER" id="PTHR42030">
    <property type="entry name" value="DRBM DOMAIN-CONTAINING PROTEIN"/>
    <property type="match status" value="1"/>
</dbReference>
<evidence type="ECO:0008006" key="4">
    <source>
        <dbReference type="Google" id="ProtNLM"/>
    </source>
</evidence>
<reference evidence="2" key="1">
    <citation type="journal article" date="2020" name="Stud. Mycol.">
        <title>101 Dothideomycetes genomes: a test case for predicting lifestyles and emergence of pathogens.</title>
        <authorList>
            <person name="Haridas S."/>
            <person name="Albert R."/>
            <person name="Binder M."/>
            <person name="Bloem J."/>
            <person name="Labutti K."/>
            <person name="Salamov A."/>
            <person name="Andreopoulos B."/>
            <person name="Baker S."/>
            <person name="Barry K."/>
            <person name="Bills G."/>
            <person name="Bluhm B."/>
            <person name="Cannon C."/>
            <person name="Castanera R."/>
            <person name="Culley D."/>
            <person name="Daum C."/>
            <person name="Ezra D."/>
            <person name="Gonzalez J."/>
            <person name="Henrissat B."/>
            <person name="Kuo A."/>
            <person name="Liang C."/>
            <person name="Lipzen A."/>
            <person name="Lutzoni F."/>
            <person name="Magnuson J."/>
            <person name="Mondo S."/>
            <person name="Nolan M."/>
            <person name="Ohm R."/>
            <person name="Pangilinan J."/>
            <person name="Park H.-J."/>
            <person name="Ramirez L."/>
            <person name="Alfaro M."/>
            <person name="Sun H."/>
            <person name="Tritt A."/>
            <person name="Yoshinaga Y."/>
            <person name="Zwiers L.-H."/>
            <person name="Turgeon B."/>
            <person name="Goodwin S."/>
            <person name="Spatafora J."/>
            <person name="Crous P."/>
            <person name="Grigoriev I."/>
        </authorList>
    </citation>
    <scope>NUCLEOTIDE SEQUENCE</scope>
    <source>
        <strain evidence="2">CBS 130266</strain>
    </source>
</reference>
<dbReference type="SUPFAM" id="SSF54768">
    <property type="entry name" value="dsRNA-binding domain-like"/>
    <property type="match status" value="1"/>
</dbReference>
<organism evidence="2 3">
    <name type="scientific">Tothia fuscella</name>
    <dbReference type="NCBI Taxonomy" id="1048955"/>
    <lineage>
        <taxon>Eukaryota</taxon>
        <taxon>Fungi</taxon>
        <taxon>Dikarya</taxon>
        <taxon>Ascomycota</taxon>
        <taxon>Pezizomycotina</taxon>
        <taxon>Dothideomycetes</taxon>
        <taxon>Pleosporomycetidae</taxon>
        <taxon>Venturiales</taxon>
        <taxon>Cylindrosympodiaceae</taxon>
        <taxon>Tothia</taxon>
    </lineage>
</organism>
<evidence type="ECO:0000256" key="1">
    <source>
        <dbReference type="SAM" id="MobiDB-lite"/>
    </source>
</evidence>
<dbReference type="AlphaFoldDB" id="A0A9P4NJB6"/>
<dbReference type="Gene3D" id="3.30.160.20">
    <property type="match status" value="1"/>
</dbReference>
<feature type="compositionally biased region" description="Low complexity" evidence="1">
    <location>
        <begin position="100"/>
        <end position="124"/>
    </location>
</feature>
<proteinExistence type="predicted"/>
<name>A0A9P4NJB6_9PEZI</name>